<keyword evidence="7" id="KW-1003">Cell membrane</keyword>
<keyword evidence="12 13" id="KW-0472">Membrane</keyword>
<comment type="subunit">
    <text evidence="4">Part of the SecDF-YidC-YajC translocase complex. The SecDF-YidC-YajC translocase forms a supercomplex with SecYEG, called the holo-translocon (HTL).</text>
</comment>
<dbReference type="Proteomes" id="UP000515317">
    <property type="component" value="Chromosome"/>
</dbReference>
<evidence type="ECO:0000256" key="4">
    <source>
        <dbReference type="ARBA" id="ARBA00011718"/>
    </source>
</evidence>
<comment type="function">
    <text evidence="1">The SecYEG-SecDF-YajC-YidC holo-translocon (HTL) protein secretase/insertase is a supercomplex required for protein secretion, insertion of proteins into membranes, and assembly of membrane protein complexes. While the SecYEG complex is essential for assembly of a number of proteins and complexes, the SecDF-YajC-YidC subcomplex facilitates these functions.</text>
</comment>
<dbReference type="GO" id="GO:0015031">
    <property type="term" value="P:protein transport"/>
    <property type="evidence" value="ECO:0007669"/>
    <property type="project" value="UniProtKB-KW"/>
</dbReference>
<dbReference type="KEGG" id="tso:IZ6_18020"/>
<keyword evidence="8 13" id="KW-0812">Transmembrane</keyword>
<evidence type="ECO:0000256" key="1">
    <source>
        <dbReference type="ARBA" id="ARBA00002061"/>
    </source>
</evidence>
<dbReference type="AlphaFoldDB" id="A0A6S6QSY0"/>
<keyword evidence="10 13" id="KW-1133">Transmembrane helix</keyword>
<dbReference type="GO" id="GO:0005886">
    <property type="term" value="C:plasma membrane"/>
    <property type="evidence" value="ECO:0007669"/>
    <property type="project" value="UniProtKB-SubCell"/>
</dbReference>
<dbReference type="EMBL" id="AP023361">
    <property type="protein sequence ID" value="BCJ91067.1"/>
    <property type="molecule type" value="Genomic_DNA"/>
</dbReference>
<evidence type="ECO:0000256" key="8">
    <source>
        <dbReference type="ARBA" id="ARBA00022692"/>
    </source>
</evidence>
<evidence type="ECO:0000256" key="7">
    <source>
        <dbReference type="ARBA" id="ARBA00022475"/>
    </source>
</evidence>
<evidence type="ECO:0000313" key="14">
    <source>
        <dbReference type="EMBL" id="BCJ91067.1"/>
    </source>
</evidence>
<evidence type="ECO:0000256" key="13">
    <source>
        <dbReference type="SAM" id="Phobius"/>
    </source>
</evidence>
<dbReference type="PRINTS" id="PR01853">
    <property type="entry name" value="YAJCTRNLCASE"/>
</dbReference>
<evidence type="ECO:0000313" key="15">
    <source>
        <dbReference type="Proteomes" id="UP000515317"/>
    </source>
</evidence>
<name>A0A6S6QSY0_9HYPH</name>
<comment type="subcellular location">
    <subcellularLocation>
        <location evidence="2">Cell membrane</location>
        <topology evidence="2">Single-pass membrane protein</topology>
    </subcellularLocation>
</comment>
<sequence length="111" mass="12142">MFATPAFAQAAGPGGEGGFLLSIMPFLLIFVIMYFLVIRPQQRRMKQHKEMIGNIRRGDTIVTTGGIIGKVTKVVDEQELELQIADNVKVRVARGMVSDVRAKGEPVANDA</sequence>
<evidence type="ECO:0000256" key="10">
    <source>
        <dbReference type="ARBA" id="ARBA00022989"/>
    </source>
</evidence>
<keyword evidence="9" id="KW-0653">Protein transport</keyword>
<evidence type="ECO:0000256" key="6">
    <source>
        <dbReference type="ARBA" id="ARBA00022448"/>
    </source>
</evidence>
<keyword evidence="11" id="KW-0811">Translocation</keyword>
<dbReference type="PANTHER" id="PTHR33909:SF1">
    <property type="entry name" value="SEC TRANSLOCON ACCESSORY COMPLEX SUBUNIT YAJC"/>
    <property type="match status" value="1"/>
</dbReference>
<gene>
    <name evidence="14" type="ORF">IZ6_18020</name>
</gene>
<feature type="transmembrane region" description="Helical" evidence="13">
    <location>
        <begin position="19"/>
        <end position="38"/>
    </location>
</feature>
<dbReference type="SMART" id="SM01323">
    <property type="entry name" value="YajC"/>
    <property type="match status" value="1"/>
</dbReference>
<keyword evidence="6" id="KW-0813">Transport</keyword>
<evidence type="ECO:0000256" key="12">
    <source>
        <dbReference type="ARBA" id="ARBA00023136"/>
    </source>
</evidence>
<proteinExistence type="inferred from homology"/>
<evidence type="ECO:0000256" key="3">
    <source>
        <dbReference type="ARBA" id="ARBA00006742"/>
    </source>
</evidence>
<dbReference type="NCBIfam" id="TIGR00739">
    <property type="entry name" value="yajC"/>
    <property type="match status" value="1"/>
</dbReference>
<comment type="similarity">
    <text evidence="3">Belongs to the YajC family.</text>
</comment>
<keyword evidence="15" id="KW-1185">Reference proteome</keyword>
<evidence type="ECO:0000256" key="2">
    <source>
        <dbReference type="ARBA" id="ARBA00004162"/>
    </source>
</evidence>
<dbReference type="InterPro" id="IPR003849">
    <property type="entry name" value="Preprotein_translocase_YajC"/>
</dbReference>
<organism evidence="14 15">
    <name type="scientific">Terrihabitans soli</name>
    <dbReference type="NCBI Taxonomy" id="708113"/>
    <lineage>
        <taxon>Bacteria</taxon>
        <taxon>Pseudomonadati</taxon>
        <taxon>Pseudomonadota</taxon>
        <taxon>Alphaproteobacteria</taxon>
        <taxon>Hyphomicrobiales</taxon>
        <taxon>Terrihabitans</taxon>
    </lineage>
</organism>
<dbReference type="Pfam" id="PF02699">
    <property type="entry name" value="YajC"/>
    <property type="match status" value="1"/>
</dbReference>
<accession>A0A6S6QSY0</accession>
<protein>
    <recommendedName>
        <fullName evidence="5">Sec translocon accessory complex subunit YajC</fullName>
    </recommendedName>
</protein>
<dbReference type="PANTHER" id="PTHR33909">
    <property type="entry name" value="SEC TRANSLOCON ACCESSORY COMPLEX SUBUNIT YAJC"/>
    <property type="match status" value="1"/>
</dbReference>
<evidence type="ECO:0000256" key="5">
    <source>
        <dbReference type="ARBA" id="ARBA00014962"/>
    </source>
</evidence>
<reference evidence="14 15" key="1">
    <citation type="submission" date="2020-08" db="EMBL/GenBank/DDBJ databases">
        <title>Genome sequence of Rhizobiales bacterium strain IZ6.</title>
        <authorList>
            <person name="Nakai R."/>
            <person name="Naganuma T."/>
        </authorList>
    </citation>
    <scope>NUCLEOTIDE SEQUENCE [LARGE SCALE GENOMIC DNA]</scope>
    <source>
        <strain evidence="14 15">IZ6</strain>
    </source>
</reference>
<evidence type="ECO:0000256" key="11">
    <source>
        <dbReference type="ARBA" id="ARBA00023010"/>
    </source>
</evidence>
<evidence type="ECO:0000256" key="9">
    <source>
        <dbReference type="ARBA" id="ARBA00022927"/>
    </source>
</evidence>